<organism evidence="3 4">
    <name type="scientific">Exaiptasia diaphana</name>
    <name type="common">Tropical sea anemone</name>
    <name type="synonym">Aiptasia pulchella</name>
    <dbReference type="NCBI Taxonomy" id="2652724"/>
    <lineage>
        <taxon>Eukaryota</taxon>
        <taxon>Metazoa</taxon>
        <taxon>Cnidaria</taxon>
        <taxon>Anthozoa</taxon>
        <taxon>Hexacorallia</taxon>
        <taxon>Actiniaria</taxon>
        <taxon>Aiptasiidae</taxon>
        <taxon>Exaiptasia</taxon>
    </lineage>
</organism>
<dbReference type="AlphaFoldDB" id="A0A913XJM1"/>
<proteinExistence type="inferred from homology"/>
<feature type="transmembrane region" description="Helical" evidence="2">
    <location>
        <begin position="103"/>
        <end position="124"/>
    </location>
</feature>
<keyword evidence="2" id="KW-0472">Membrane</keyword>
<dbReference type="PANTHER" id="PTHR11328">
    <property type="entry name" value="MAJOR FACILITATOR SUPERFAMILY DOMAIN-CONTAINING PROTEIN"/>
    <property type="match status" value="1"/>
</dbReference>
<dbReference type="GO" id="GO:0008643">
    <property type="term" value="P:carbohydrate transport"/>
    <property type="evidence" value="ECO:0007669"/>
    <property type="project" value="InterPro"/>
</dbReference>
<sequence>MTDCLLRFFQLAVVYTCSRIVINIVQFYFILYVTDTLYFSKESIAYFPLILLITELFANTLIKNVRKILGNKWTFCVAALVVLQSCIWFQLQSQTAGKNFVFLSAIMMCSGSSVMLTTSLSMLTDLANKDKGSSEFIYSALGFLEKLFVGIIIIVIQSNYPCANNGGKCPECADYVRLFFTLTPAIVTIVALIMILFGFKTTVMISCINTGIVLIILGKVRQ</sequence>
<evidence type="ECO:0000313" key="4">
    <source>
        <dbReference type="Proteomes" id="UP000887567"/>
    </source>
</evidence>
<evidence type="ECO:0000313" key="3">
    <source>
        <dbReference type="EnsemblMetazoa" id="XP_020905837.1"/>
    </source>
</evidence>
<dbReference type="SUPFAM" id="SSF103473">
    <property type="entry name" value="MFS general substrate transporter"/>
    <property type="match status" value="1"/>
</dbReference>
<dbReference type="InterPro" id="IPR036259">
    <property type="entry name" value="MFS_trans_sf"/>
</dbReference>
<dbReference type="GO" id="GO:0015293">
    <property type="term" value="F:symporter activity"/>
    <property type="evidence" value="ECO:0007669"/>
    <property type="project" value="InterPro"/>
</dbReference>
<dbReference type="EnsemblMetazoa" id="XM_021050178.2">
    <property type="protein sequence ID" value="XP_020905837.1"/>
    <property type="gene ID" value="LOC110244020"/>
</dbReference>
<dbReference type="Proteomes" id="UP000887567">
    <property type="component" value="Unplaced"/>
</dbReference>
<dbReference type="OrthoDB" id="5953442at2759"/>
<dbReference type="GO" id="GO:0005886">
    <property type="term" value="C:plasma membrane"/>
    <property type="evidence" value="ECO:0007669"/>
    <property type="project" value="TreeGrafter"/>
</dbReference>
<evidence type="ECO:0000256" key="1">
    <source>
        <dbReference type="ARBA" id="ARBA00008335"/>
    </source>
</evidence>
<feature type="transmembrane region" description="Helical" evidence="2">
    <location>
        <begin position="136"/>
        <end position="156"/>
    </location>
</feature>
<dbReference type="InterPro" id="IPR039672">
    <property type="entry name" value="MFS_2"/>
</dbReference>
<dbReference type="PANTHER" id="PTHR11328:SF28">
    <property type="entry name" value="MAJOR FACILITATOR SUPERFAMILY DOMAIN-CONTAINING PROTEIN 12"/>
    <property type="match status" value="1"/>
</dbReference>
<keyword evidence="4" id="KW-1185">Reference proteome</keyword>
<reference evidence="3" key="1">
    <citation type="submission" date="2022-11" db="UniProtKB">
        <authorList>
            <consortium name="EnsemblMetazoa"/>
        </authorList>
    </citation>
    <scope>IDENTIFICATION</scope>
</reference>
<dbReference type="KEGG" id="epa:110244020"/>
<feature type="transmembrane region" description="Helical" evidence="2">
    <location>
        <begin position="73"/>
        <end position="91"/>
    </location>
</feature>
<feature type="transmembrane region" description="Helical" evidence="2">
    <location>
        <begin position="176"/>
        <end position="199"/>
    </location>
</feature>
<feature type="transmembrane region" description="Helical" evidence="2">
    <location>
        <begin position="12"/>
        <end position="31"/>
    </location>
</feature>
<dbReference type="OMA" id="KWTFCVA"/>
<dbReference type="RefSeq" id="XP_020905837.1">
    <property type="nucleotide sequence ID" value="XM_021050178.2"/>
</dbReference>
<evidence type="ECO:0000256" key="2">
    <source>
        <dbReference type="SAM" id="Phobius"/>
    </source>
</evidence>
<keyword evidence="2" id="KW-0812">Transmembrane</keyword>
<accession>A0A913XJM1</accession>
<comment type="similarity">
    <text evidence="1">Belongs to the major facilitator superfamily.</text>
</comment>
<dbReference type="GeneID" id="110244020"/>
<keyword evidence="2" id="KW-1133">Transmembrane helix</keyword>
<feature type="transmembrane region" description="Helical" evidence="2">
    <location>
        <begin position="43"/>
        <end position="61"/>
    </location>
</feature>
<name>A0A913XJM1_EXADI</name>
<protein>
    <submittedName>
        <fullName evidence="3">Uncharacterized protein</fullName>
    </submittedName>
</protein>